<accession>A0ABP0H5U9</accession>
<keyword evidence="4 6" id="KW-0493">Microtubule</keyword>
<comment type="similarity">
    <text evidence="2 6">Belongs to the TUBGCP family.</text>
</comment>
<evidence type="ECO:0000256" key="2">
    <source>
        <dbReference type="ARBA" id="ARBA00010337"/>
    </source>
</evidence>
<feature type="domain" description="Gamma tubulin complex component protein N-terminal" evidence="8">
    <location>
        <begin position="2"/>
        <end position="347"/>
    </location>
</feature>
<dbReference type="Pfam" id="PF04130">
    <property type="entry name" value="GCP_C_terminal"/>
    <property type="match status" value="1"/>
</dbReference>
<dbReference type="Pfam" id="PF17681">
    <property type="entry name" value="GCP_N_terminal"/>
    <property type="match status" value="1"/>
</dbReference>
<dbReference type="InterPro" id="IPR007259">
    <property type="entry name" value="GCP"/>
</dbReference>
<evidence type="ECO:0000259" key="8">
    <source>
        <dbReference type="Pfam" id="PF17681"/>
    </source>
</evidence>
<dbReference type="InterPro" id="IPR041470">
    <property type="entry name" value="GCP_N"/>
</dbReference>
<evidence type="ECO:0000256" key="3">
    <source>
        <dbReference type="ARBA" id="ARBA00022490"/>
    </source>
</evidence>
<feature type="domain" description="Gamma tubulin complex component C-terminal" evidence="7">
    <location>
        <begin position="352"/>
        <end position="666"/>
    </location>
</feature>
<evidence type="ECO:0000256" key="6">
    <source>
        <dbReference type="RuleBase" id="RU363050"/>
    </source>
</evidence>
<reference evidence="9 10" key="1">
    <citation type="submission" date="2024-02" db="EMBL/GenBank/DDBJ databases">
        <authorList>
            <person name="Daric V."/>
            <person name="Darras S."/>
        </authorList>
    </citation>
    <scope>NUCLEOTIDE SEQUENCE [LARGE SCALE GENOMIC DNA]</scope>
</reference>
<gene>
    <name evidence="9" type="ORF">CVLEPA_LOCUS31403</name>
</gene>
<dbReference type="PANTHER" id="PTHR19302">
    <property type="entry name" value="GAMMA TUBULIN COMPLEX PROTEIN"/>
    <property type="match status" value="1"/>
</dbReference>
<dbReference type="InterPro" id="IPR040457">
    <property type="entry name" value="GCP_C"/>
</dbReference>
<comment type="caution">
    <text evidence="9">The sequence shown here is derived from an EMBL/GenBank/DDBJ whole genome shotgun (WGS) entry which is preliminary data.</text>
</comment>
<dbReference type="PANTHER" id="PTHR19302:SF27">
    <property type="entry name" value="GAMMA-TUBULIN COMPLEX COMPONENT 4"/>
    <property type="match status" value="1"/>
</dbReference>
<dbReference type="Gene3D" id="1.20.120.1900">
    <property type="entry name" value="Gamma-tubulin complex, C-terminal domain"/>
    <property type="match status" value="1"/>
</dbReference>
<organism evidence="9 10">
    <name type="scientific">Clavelina lepadiformis</name>
    <name type="common">Light-bulb sea squirt</name>
    <name type="synonym">Ascidia lepadiformis</name>
    <dbReference type="NCBI Taxonomy" id="159417"/>
    <lineage>
        <taxon>Eukaryota</taxon>
        <taxon>Metazoa</taxon>
        <taxon>Chordata</taxon>
        <taxon>Tunicata</taxon>
        <taxon>Ascidiacea</taxon>
        <taxon>Aplousobranchia</taxon>
        <taxon>Clavelinidae</taxon>
        <taxon>Clavelina</taxon>
    </lineage>
</organism>
<name>A0ABP0H5U9_CLALP</name>
<keyword evidence="3 6" id="KW-0963">Cytoplasm</keyword>
<evidence type="ECO:0000256" key="4">
    <source>
        <dbReference type="ARBA" id="ARBA00022701"/>
    </source>
</evidence>
<keyword evidence="5 6" id="KW-0206">Cytoskeleton</keyword>
<dbReference type="InterPro" id="IPR042241">
    <property type="entry name" value="GCP_C_sf"/>
</dbReference>
<keyword evidence="10" id="KW-1185">Reference proteome</keyword>
<evidence type="ECO:0000313" key="9">
    <source>
        <dbReference type="EMBL" id="CAK8697920.1"/>
    </source>
</evidence>
<proteinExistence type="inferred from homology"/>
<evidence type="ECO:0000313" key="10">
    <source>
        <dbReference type="Proteomes" id="UP001642483"/>
    </source>
</evidence>
<dbReference type="EMBL" id="CAWYQH010000174">
    <property type="protein sequence ID" value="CAK8697920.1"/>
    <property type="molecule type" value="Genomic_DNA"/>
</dbReference>
<dbReference type="Proteomes" id="UP001642483">
    <property type="component" value="Unassembled WGS sequence"/>
</dbReference>
<evidence type="ECO:0000259" key="7">
    <source>
        <dbReference type="Pfam" id="PF04130"/>
    </source>
</evidence>
<evidence type="ECO:0000256" key="5">
    <source>
        <dbReference type="ARBA" id="ARBA00023212"/>
    </source>
</evidence>
<evidence type="ECO:0000256" key="1">
    <source>
        <dbReference type="ARBA" id="ARBA00004267"/>
    </source>
</evidence>
<comment type="subcellular location">
    <subcellularLocation>
        <location evidence="1 6">Cytoplasm</location>
        <location evidence="1 6">Cytoskeleton</location>
        <location evidence="1 6">Microtubule organizing center</location>
    </subcellularLocation>
</comment>
<sequence length="681" mass="78557">MLHDLIYALSGHPGNVFKETSVGNFEVVAGLPYISPNEEAALNRLLILGTRFMYFQKFMKAHTSTLYSHSVSGAVVADGLRQGCYLKAFCHGLQKVLSDYQHCLLEIEKEILADPHLSLLYIQCQTDKYHVLFDTLADLIASIKSRRNHGCQILNVLHMHSRSGNMFVKECILEIMYHCHAVMYKQLGSWLLHGLLTDRHSEFFISKKRIQNPSCPEYSGAGVKLMERFTKPEKHEFEVSFEYLPAYIPPSTAHVICFIGSSLHLFQADKQDFCWDVVNQDSRLAKIQSLSKDNDFKLAGILHDRESEFLNDILKLQLAKEFIVKDFEMCIDKIRCAVAKELWTLCIEQAQLVSYLNMLKDFYLLGRGELFLVFIDEAAPILKTPPSRVTEHDVQQAFLRSAAKVQIEDEMPFQLFHLTIKSTSQDKSQPSPFINVNTVDDGWAHLGMSFKVKWPLHTIFKPNILEKYDHLFKFLLRVRRVQSALLRLWSVQMRKQQDIDIANDNLLIPSHEISAFERLQWKCRSEMQFFVDNLQYYLQADVLESHFTNLINKIRTTDETMKDFESIITAHENFLNALLSQCFVMSSAVCTSLIEILDLCQKFCNVVITSSLLVSKEDVFSQVSKIWETYNKKTFVFFQVLNGVCTNQCNPHIAQLTLRLDYNRFYSAMISKSKEATKSLF</sequence>
<protein>
    <recommendedName>
        <fullName evidence="6">Gamma-tubulin complex component</fullName>
    </recommendedName>
</protein>